<dbReference type="AlphaFoldDB" id="A0A0G1QI80"/>
<dbReference type="Proteomes" id="UP000034487">
    <property type="component" value="Unassembled WGS sequence"/>
</dbReference>
<gene>
    <name evidence="1" type="ORF">UX60_C0001G0005</name>
</gene>
<evidence type="ECO:0000313" key="2">
    <source>
        <dbReference type="Proteomes" id="UP000034487"/>
    </source>
</evidence>
<comment type="caution">
    <text evidence="1">The sequence shown here is derived from an EMBL/GenBank/DDBJ whole genome shotgun (WGS) entry which is preliminary data.</text>
</comment>
<sequence>MAKVTQTNAFESLRAFHSKAEELRENTDFFKSISVTLKVGGNKGEVNKNIPDPKTIKALLVDFRPFTLEKEGVNFLIICKIICDQRNNIDTNLVEKTKEAKKIWIRLLDTGKTNPLVGGIGFNAFGESFKQGEILDLWLNGKYFHPSDLKKQKYKELEKVSMHPFSDLLEIDFIDTVQRMSGLIFWLDFNVVEKVLNDK</sequence>
<name>A0A0G1QI80_9BACT</name>
<accession>A0A0G1QI80</accession>
<reference evidence="1 2" key="1">
    <citation type="journal article" date="2015" name="Nature">
        <title>rRNA introns, odd ribosomes, and small enigmatic genomes across a large radiation of phyla.</title>
        <authorList>
            <person name="Brown C.T."/>
            <person name="Hug L.A."/>
            <person name="Thomas B.C."/>
            <person name="Sharon I."/>
            <person name="Castelle C.J."/>
            <person name="Singh A."/>
            <person name="Wilkins M.J."/>
            <person name="Williams K.H."/>
            <person name="Banfield J.F."/>
        </authorList>
    </citation>
    <scope>NUCLEOTIDE SEQUENCE [LARGE SCALE GENOMIC DNA]</scope>
</reference>
<evidence type="ECO:0000313" key="1">
    <source>
        <dbReference type="EMBL" id="KKU44552.1"/>
    </source>
</evidence>
<dbReference type="EMBL" id="LCMV01000001">
    <property type="protein sequence ID" value="KKU44552.1"/>
    <property type="molecule type" value="Genomic_DNA"/>
</dbReference>
<protein>
    <submittedName>
        <fullName evidence="1">Uncharacterized protein</fullName>
    </submittedName>
</protein>
<proteinExistence type="predicted"/>
<organism evidence="1 2">
    <name type="scientific">Berkelbacteria bacterium GW2011_GWA2_46_7</name>
    <dbReference type="NCBI Taxonomy" id="1618335"/>
    <lineage>
        <taxon>Bacteria</taxon>
        <taxon>Candidatus Berkelbacteria</taxon>
    </lineage>
</organism>